<dbReference type="RefSeq" id="WP_163106628.1">
    <property type="nucleotide sequence ID" value="NZ_JAAAWO010000006.1"/>
</dbReference>
<gene>
    <name evidence="2" type="ORF">GTQ48_10405</name>
</gene>
<keyword evidence="1" id="KW-1133">Transmembrane helix</keyword>
<proteinExistence type="predicted"/>
<dbReference type="Proteomes" id="UP000471381">
    <property type="component" value="Unassembled WGS sequence"/>
</dbReference>
<sequence>MTQWQKLSSAYAQLQLREKQLIFWVGLALIVYLFFWFGISPQLDKLSRLDKDIVRKESQLSARVIQKDALNQALSMDYAARTKREIDIENKKLLELDTQLAALNDGFVAADKMPELLITLLNEQGNVRMVEFNVAPRQTVQFGDGELQSVALFRHNMTLKIEGSFFNLRDYLARIQASDEKVVVTKFRYTVEVYPNAILTLHLATVSNNETFISL</sequence>
<evidence type="ECO:0000256" key="1">
    <source>
        <dbReference type="SAM" id="Phobius"/>
    </source>
</evidence>
<feature type="transmembrane region" description="Helical" evidence="1">
    <location>
        <begin position="21"/>
        <end position="39"/>
    </location>
</feature>
<reference evidence="2 3" key="1">
    <citation type="submission" date="2020-01" db="EMBL/GenBank/DDBJ databases">
        <title>Genomes of bacteria type strains.</title>
        <authorList>
            <person name="Chen J."/>
            <person name="Zhu S."/>
            <person name="Yang J."/>
        </authorList>
    </citation>
    <scope>NUCLEOTIDE SEQUENCE [LARGE SCALE GENOMIC DNA]</scope>
    <source>
        <strain evidence="2 3">LMG 24078</strain>
    </source>
</reference>
<evidence type="ECO:0000313" key="2">
    <source>
        <dbReference type="EMBL" id="NDW15929.1"/>
    </source>
</evidence>
<keyword evidence="1" id="KW-0812">Transmembrane</keyword>
<comment type="caution">
    <text evidence="2">The sequence shown here is derived from an EMBL/GenBank/DDBJ whole genome shotgun (WGS) entry which is preliminary data.</text>
</comment>
<organism evidence="2 3">
    <name type="scientific">Alteromonas genovensis</name>
    <dbReference type="NCBI Taxonomy" id="471225"/>
    <lineage>
        <taxon>Bacteria</taxon>
        <taxon>Pseudomonadati</taxon>
        <taxon>Pseudomonadota</taxon>
        <taxon>Gammaproteobacteria</taxon>
        <taxon>Alteromonadales</taxon>
        <taxon>Alteromonadaceae</taxon>
        <taxon>Alteromonas/Salinimonas group</taxon>
        <taxon>Alteromonas</taxon>
    </lineage>
</organism>
<name>A0A6N9TK66_9ALTE</name>
<dbReference type="EMBL" id="JAAAWO010000006">
    <property type="protein sequence ID" value="NDW15929.1"/>
    <property type="molecule type" value="Genomic_DNA"/>
</dbReference>
<keyword evidence="1" id="KW-0472">Membrane</keyword>
<dbReference type="AlphaFoldDB" id="A0A6N9TK66"/>
<protein>
    <submittedName>
        <fullName evidence="2">Agglutinin biogenesis protein MshJ</fullName>
    </submittedName>
</protein>
<keyword evidence="3" id="KW-1185">Reference proteome</keyword>
<evidence type="ECO:0000313" key="3">
    <source>
        <dbReference type="Proteomes" id="UP000471381"/>
    </source>
</evidence>
<accession>A0A6N9TK66</accession>